<dbReference type="Proteomes" id="UP001152795">
    <property type="component" value="Unassembled WGS sequence"/>
</dbReference>
<reference evidence="1" key="1">
    <citation type="submission" date="2020-04" db="EMBL/GenBank/DDBJ databases">
        <authorList>
            <person name="Alioto T."/>
            <person name="Alioto T."/>
            <person name="Gomez Garrido J."/>
        </authorList>
    </citation>
    <scope>NUCLEOTIDE SEQUENCE</scope>
    <source>
        <strain evidence="1">A484AB</strain>
    </source>
</reference>
<dbReference type="SUPFAM" id="SSF54236">
    <property type="entry name" value="Ubiquitin-like"/>
    <property type="match status" value="1"/>
</dbReference>
<protein>
    <submittedName>
        <fullName evidence="1">Uncharacterized protein</fullName>
    </submittedName>
</protein>
<evidence type="ECO:0000313" key="1">
    <source>
        <dbReference type="EMBL" id="CAB4017678.1"/>
    </source>
</evidence>
<dbReference type="InterPro" id="IPR002893">
    <property type="entry name" value="Znf_MYND"/>
</dbReference>
<name>A0A7D9J0A2_PARCT</name>
<dbReference type="Gene3D" id="6.10.140.2220">
    <property type="match status" value="1"/>
</dbReference>
<dbReference type="Gene3D" id="1.10.8.10">
    <property type="entry name" value="DNA helicase RuvA subunit, C-terminal domain"/>
    <property type="match status" value="1"/>
</dbReference>
<accession>A0A7D9J0A2</accession>
<dbReference type="Pfam" id="PF01753">
    <property type="entry name" value="zf-MYND"/>
    <property type="match status" value="1"/>
</dbReference>
<dbReference type="InterPro" id="IPR029071">
    <property type="entry name" value="Ubiquitin-like_domsf"/>
</dbReference>
<dbReference type="OrthoDB" id="3169036at2759"/>
<dbReference type="PROSITE" id="PS50865">
    <property type="entry name" value="ZF_MYND_2"/>
    <property type="match status" value="1"/>
</dbReference>
<dbReference type="CDD" id="cd14278">
    <property type="entry name" value="UBA_NAC_like"/>
    <property type="match status" value="1"/>
</dbReference>
<gene>
    <name evidence="1" type="ORF">PACLA_8A025624</name>
</gene>
<keyword evidence="2" id="KW-1185">Reference proteome</keyword>
<sequence>MADKNWLNSVNCVVCGKKDRIMKRCGRCQSIFYCSVECQRIDWVTHKANCCMYISSKMHESGDDHDDDNTVTMKLDKTLDANDTIGQTTGRKCNTVNYKNKLQELAQKENAEQDLHKPLVENCQFTSQINLDPSESFLNHGVRDISLVKSAHTVKQQTEIVEEITKLKENEKSVVSHVVSCSHNQMPTTSQDDISNVVVYVKYAKKKHKVELGLPCTGLQVLEHFSRVLHVPIGRLKLIHKGKLQTELTILGRLKPNAVFLAFGEIAESEDGLEPEDIELIMKQLSVERNVAIKALRKTNCLVDAIFEIGNDM</sequence>
<organism evidence="1 2">
    <name type="scientific">Paramuricea clavata</name>
    <name type="common">Red gorgonian</name>
    <name type="synonym">Violescent sea-whip</name>
    <dbReference type="NCBI Taxonomy" id="317549"/>
    <lineage>
        <taxon>Eukaryota</taxon>
        <taxon>Metazoa</taxon>
        <taxon>Cnidaria</taxon>
        <taxon>Anthozoa</taxon>
        <taxon>Octocorallia</taxon>
        <taxon>Malacalcyonacea</taxon>
        <taxon>Plexauridae</taxon>
        <taxon>Paramuricea</taxon>
    </lineage>
</organism>
<dbReference type="SUPFAM" id="SSF144232">
    <property type="entry name" value="HIT/MYND zinc finger-like"/>
    <property type="match status" value="1"/>
</dbReference>
<comment type="caution">
    <text evidence="1">The sequence shown here is derived from an EMBL/GenBank/DDBJ whole genome shotgun (WGS) entry which is preliminary data.</text>
</comment>
<evidence type="ECO:0000313" key="2">
    <source>
        <dbReference type="Proteomes" id="UP001152795"/>
    </source>
</evidence>
<dbReference type="EMBL" id="CACRXK020009662">
    <property type="protein sequence ID" value="CAB4017678.1"/>
    <property type="molecule type" value="Genomic_DNA"/>
</dbReference>
<proteinExistence type="predicted"/>
<dbReference type="AlphaFoldDB" id="A0A7D9J0A2"/>